<evidence type="ECO:0000256" key="1">
    <source>
        <dbReference type="ARBA" id="ARBA00022723"/>
    </source>
</evidence>
<keyword evidence="2 3" id="KW-0408">Iron</keyword>
<proteinExistence type="predicted"/>
<dbReference type="PROSITE" id="PS51007">
    <property type="entry name" value="CYTC"/>
    <property type="match status" value="1"/>
</dbReference>
<dbReference type="Gene3D" id="2.60.120.260">
    <property type="entry name" value="Galactose-binding domain-like"/>
    <property type="match status" value="1"/>
</dbReference>
<evidence type="ECO:0000259" key="4">
    <source>
        <dbReference type="PROSITE" id="PS51007"/>
    </source>
</evidence>
<evidence type="ECO:0000313" key="6">
    <source>
        <dbReference type="Proteomes" id="UP000268313"/>
    </source>
</evidence>
<dbReference type="AlphaFoldDB" id="A0A3A8K821"/>
<keyword evidence="1 3" id="KW-0479">Metal-binding</keyword>
<dbReference type="Gene3D" id="1.10.1130.10">
    <property type="entry name" value="Flavocytochrome C3, Chain A"/>
    <property type="match status" value="1"/>
</dbReference>
<keyword evidence="6" id="KW-1185">Reference proteome</keyword>
<gene>
    <name evidence="5" type="ORF">D7X32_31165</name>
</gene>
<accession>A0A3A8K821</accession>
<dbReference type="InterPro" id="IPR009056">
    <property type="entry name" value="Cyt_c-like_dom"/>
</dbReference>
<protein>
    <recommendedName>
        <fullName evidence="4">Cytochrome c domain-containing protein</fullName>
    </recommendedName>
</protein>
<dbReference type="GO" id="GO:0009055">
    <property type="term" value="F:electron transfer activity"/>
    <property type="evidence" value="ECO:0007669"/>
    <property type="project" value="InterPro"/>
</dbReference>
<name>A0A3A8K821_9BACT</name>
<reference evidence="6" key="1">
    <citation type="submission" date="2018-09" db="EMBL/GenBank/DDBJ databases">
        <authorList>
            <person name="Livingstone P.G."/>
            <person name="Whitworth D.E."/>
        </authorList>
    </citation>
    <scope>NUCLEOTIDE SEQUENCE [LARGE SCALE GENOMIC DNA]</scope>
    <source>
        <strain evidence="6">CA043D</strain>
    </source>
</reference>
<feature type="domain" description="Cytochrome c" evidence="4">
    <location>
        <begin position="211"/>
        <end position="362"/>
    </location>
</feature>
<evidence type="ECO:0000256" key="3">
    <source>
        <dbReference type="PROSITE-ProRule" id="PRU00433"/>
    </source>
</evidence>
<dbReference type="InterPro" id="IPR036280">
    <property type="entry name" value="Multihaem_cyt_sf"/>
</dbReference>
<organism evidence="5 6">
    <name type="scientific">Corallococcus carmarthensis</name>
    <dbReference type="NCBI Taxonomy" id="2316728"/>
    <lineage>
        <taxon>Bacteria</taxon>
        <taxon>Pseudomonadati</taxon>
        <taxon>Myxococcota</taxon>
        <taxon>Myxococcia</taxon>
        <taxon>Myxococcales</taxon>
        <taxon>Cystobacterineae</taxon>
        <taxon>Myxococcaceae</taxon>
        <taxon>Corallococcus</taxon>
    </lineage>
</organism>
<evidence type="ECO:0000313" key="5">
    <source>
        <dbReference type="EMBL" id="RKG97933.1"/>
    </source>
</evidence>
<dbReference type="Proteomes" id="UP000268313">
    <property type="component" value="Unassembled WGS sequence"/>
</dbReference>
<dbReference type="SUPFAM" id="SSF48695">
    <property type="entry name" value="Multiheme cytochromes"/>
    <property type="match status" value="2"/>
</dbReference>
<keyword evidence="3" id="KW-0349">Heme</keyword>
<evidence type="ECO:0000256" key="2">
    <source>
        <dbReference type="ARBA" id="ARBA00023004"/>
    </source>
</evidence>
<dbReference type="EMBL" id="RAWE01000158">
    <property type="protein sequence ID" value="RKG97933.1"/>
    <property type="molecule type" value="Genomic_DNA"/>
</dbReference>
<dbReference type="GO" id="GO:0020037">
    <property type="term" value="F:heme binding"/>
    <property type="evidence" value="ECO:0007669"/>
    <property type="project" value="InterPro"/>
</dbReference>
<comment type="caution">
    <text evidence="5">The sequence shown here is derived from an EMBL/GenBank/DDBJ whole genome shotgun (WGS) entry which is preliminary data.</text>
</comment>
<dbReference type="GO" id="GO:0046872">
    <property type="term" value="F:metal ion binding"/>
    <property type="evidence" value="ECO:0007669"/>
    <property type="project" value="UniProtKB-KW"/>
</dbReference>
<sequence length="983" mass="105716">MAAADGYLSPPFPVFPHGNTLTQSLADNHPSVQQFLTYYGQRTGVTLPNPARASLFALPKRSLDIAHNGLDLASGNFNSSLVCQSCHDSDWKASGTNLPQMSFWAQPGVAQVDPSGKMDLASNWSLFGDWSGSIKALAARDPVFLAQVENTRGLSPNQPEQVDNLCLRCHSPLGQRQANQQGKLFSHFMLYSTPEGSGYKSPVNDPNASPANATLGALGRDGVSCAACHDVAPAQGQPWNGTDFTVFYGSEANSVFGANLSNRLKDTGDSSQPPAFPFTSHMNTRPGSVVGPDTGLNIAPMAAAGLGLETATNAAGGQPYLRDATVCGSCHVVVLPKVPDKYSKTLTVQEAQARGGYVKPASCPPGQKNFTGDFLTDPCVGLAYEQTTYFEWLNSGYATQTASCLTCHMQLASASTNDGFEPVAQVNADLAKFYQGNTATTPRQYNRHSLLGVNLFVHEMFQQFPDVLGIEYYPSENSVVPPFLQSPPIRTRTGNLIQNPGAENGDTKGWMVAAGTQMKAVTSDGNIKPQHGQYFFSLRSDAVVGTGATMTFDVSQYAPYIDRNGGEVKVNWGASLVYKNAFERNGKIQLTFGGSNRIPDEPEFRNPQYGTWLNFNRTVQLSPGTRSLTVVLPPSIAVDDLFLSLTLPEAAAPLLQDASRSYAVAKNLLNAEQSILDLAVNTSQGVYNPLKPAVQVSVAPPTNGGATQDFAVTVTNNVGHKFPSGAGFRRAFVQFELLGDGGRVLWASGQPNAWGAICQGACNAAGSNTLPAEFATDPRQLQPHRQVITDESQAQIYELRVVDDYNHLTSTELQQFQAVKDNRLLPLGWVPSAERKPSDALLGLKLQELATLTEPTSSVLGAGDTSVSSDPDYNAKSAPGLDRITYRVPTNRTAGWKSARVRVNYQTIPPGYLAARFKEGLTNDLGQPKTPGPAMSRLIYMTSRLNNQSGLSYAPDPNQPSQKVDFMSNWTMVLGEWTQVATP</sequence>